<sequence>MKKRKRKNGCHCLLSCSEWRDRAGWETRCVDGGNWRVASVRLATGLQVAEPILHTSILAETQALRLDSWPSSLVSITTTHAWFGSSSWPSLTDLCTHTPCNLSLSAPLTFAALRPHPHVGCRWRDGEAIRIHLRILEGHSNMLFFPFTLKAMSVSRLWGTWMCGLTCIAPPFFLEFEDVFLHLKGRISSKIEILHQKLYNMLHWRSSRHHKILDLDRMFPTPNLCYQLGLVVKIMENQDSFRNQRQWEDLSTVSLQLCLGFFVCILRPDIVREPKEYSAHLSPIAQLSTLRIRERFLFFIKNPPGDHSWHFQGSAINHSDVSLNAFLNSCVS</sequence>
<dbReference type="VEuPathDB" id="FungiDB:VP01_3223g3"/>
<dbReference type="Proteomes" id="UP000037035">
    <property type="component" value="Unassembled WGS sequence"/>
</dbReference>
<evidence type="ECO:0000313" key="1">
    <source>
        <dbReference type="EMBL" id="KNZ53497.1"/>
    </source>
</evidence>
<dbReference type="EMBL" id="LAVV01008195">
    <property type="protein sequence ID" value="KNZ53497.1"/>
    <property type="molecule type" value="Genomic_DNA"/>
</dbReference>
<accession>A0A0L6UZ44</accession>
<evidence type="ECO:0000313" key="2">
    <source>
        <dbReference type="Proteomes" id="UP000037035"/>
    </source>
</evidence>
<protein>
    <submittedName>
        <fullName evidence="1">Uncharacterized protein</fullName>
    </submittedName>
</protein>
<keyword evidence="2" id="KW-1185">Reference proteome</keyword>
<reference evidence="1 2" key="1">
    <citation type="submission" date="2015-08" db="EMBL/GenBank/DDBJ databases">
        <title>Next Generation Sequencing and Analysis of the Genome of Puccinia sorghi L Schw, the Causal Agent of Maize Common Rust.</title>
        <authorList>
            <person name="Rochi L."/>
            <person name="Burguener G."/>
            <person name="Darino M."/>
            <person name="Turjanski A."/>
            <person name="Kreff E."/>
            <person name="Dieguez M.J."/>
            <person name="Sacco F."/>
        </authorList>
    </citation>
    <scope>NUCLEOTIDE SEQUENCE [LARGE SCALE GENOMIC DNA]</scope>
    <source>
        <strain evidence="1 2">RO10H11247</strain>
    </source>
</reference>
<name>A0A0L6UZ44_9BASI</name>
<gene>
    <name evidence="1" type="ORF">VP01_3223g3</name>
</gene>
<proteinExistence type="predicted"/>
<comment type="caution">
    <text evidence="1">The sequence shown here is derived from an EMBL/GenBank/DDBJ whole genome shotgun (WGS) entry which is preliminary data.</text>
</comment>
<dbReference type="AlphaFoldDB" id="A0A0L6UZ44"/>
<organism evidence="1 2">
    <name type="scientific">Puccinia sorghi</name>
    <dbReference type="NCBI Taxonomy" id="27349"/>
    <lineage>
        <taxon>Eukaryota</taxon>
        <taxon>Fungi</taxon>
        <taxon>Dikarya</taxon>
        <taxon>Basidiomycota</taxon>
        <taxon>Pucciniomycotina</taxon>
        <taxon>Pucciniomycetes</taxon>
        <taxon>Pucciniales</taxon>
        <taxon>Pucciniaceae</taxon>
        <taxon>Puccinia</taxon>
    </lineage>
</organism>